<name>A0A2A8D285_9BACT</name>
<dbReference type="OrthoDB" id="9806486at2"/>
<dbReference type="EC" id="5.6.2.2" evidence="3"/>
<gene>
    <name evidence="10" type="ORF">CRI94_01790</name>
</gene>
<dbReference type="CDD" id="cd00187">
    <property type="entry name" value="TOP4c"/>
    <property type="match status" value="1"/>
</dbReference>
<dbReference type="InterPro" id="IPR002205">
    <property type="entry name" value="Topo_IIA_dom_A"/>
</dbReference>
<dbReference type="AlphaFoldDB" id="A0A2A8D285"/>
<dbReference type="Pfam" id="PF00521">
    <property type="entry name" value="DNA_topoisoIV"/>
    <property type="match status" value="1"/>
</dbReference>
<sequence>MAIENDTATGNERVKSIPLHETAEKRYLNYALSVITSRALPDIRDGLKPVQRRILYGMYQNLRLYPDKRHRKSATVVGEVMGKYHPHGDSAIYDAMVRMAQDFSLRAPLVDGHGNFGSLDGDNPAAMRYTEAKLRPLAMEMLDEIRKKTVDFRPTFDGTLFEPVVLPSKVPNLLVNGASGIAVGMATNIPPHNLGEVIDACLYMIKSPNARISTLVENYISGPDFPTGGRILNTEEELLEIYETGRGTIEMRGAYEMKGKTRAIITSVPYGVDKSKIVEEIADHIADENVPQLSNIRDESTDDVRIVLELKRGSDAEAAMAYLFKHTKLQHRFHVNLTCLVPTDNAEVGAPKQVNLYDILRHFLDFRMEVVTRRLEYNLEQLEKRIHLLEGFEIIFDALGEAIKIIRSSKNKKDAAQRLMHRFDIDEDQTDAILETKLYKLSQMEIDAIREELDEKRAEAKKIRGLLDDEHARWGLIRDELREVKDNFADARRSEIAGPDAAIAYTEEDYIIDEDVFVMVTRDGWVKRQGSYTDIDSIRVRDGDEVGWVLPASTRATVGFFTNFGTCYTTRVDEIPSTTGYGDPVQKLFSFDDKERVVGVVSFDDRILPGAVPPDVETQADMFTNGTANEEDYDGDPYVVAITKMGQAVRFTIDGYTDPSTRTGRMYARLEDGDQVVRAMIARGHENVCLASHQGRALVFPVHQISVYKGAAKGVIAIRLDDGDRVLNFTLSDMAREGLRVETNNGREEIVRTTKFSVTSRGSKGTLVIKRGYFADVFIEPIEKSLPES</sequence>
<dbReference type="FunFam" id="3.90.199.10:FF:000001">
    <property type="entry name" value="DNA gyrase subunit A"/>
    <property type="match status" value="1"/>
</dbReference>
<evidence type="ECO:0000256" key="7">
    <source>
        <dbReference type="PROSITE-ProRule" id="PRU01384"/>
    </source>
</evidence>
<reference evidence="10 11" key="1">
    <citation type="submission" date="2017-10" db="EMBL/GenBank/DDBJ databases">
        <title>Draft genome of Longibacter Salinarum.</title>
        <authorList>
            <person name="Goh K.M."/>
            <person name="Shamsir M.S."/>
            <person name="Lim S.W."/>
        </authorList>
    </citation>
    <scope>NUCLEOTIDE SEQUENCE [LARGE SCALE GENOMIC DNA]</scope>
    <source>
        <strain evidence="10 11">KCTC 52045</strain>
    </source>
</reference>
<evidence type="ECO:0000256" key="2">
    <source>
        <dbReference type="ARBA" id="ARBA00008263"/>
    </source>
</evidence>
<proteinExistence type="inferred from homology"/>
<dbReference type="SUPFAM" id="SSF101904">
    <property type="entry name" value="GyrA/ParC C-terminal domain-like"/>
    <property type="match status" value="1"/>
</dbReference>
<comment type="similarity">
    <text evidence="2">Belongs to the type II topoisomerase GyrA/ParC subunit family.</text>
</comment>
<comment type="catalytic activity">
    <reaction evidence="1 7">
        <text>ATP-dependent breakage, passage and rejoining of double-stranded DNA.</text>
        <dbReference type="EC" id="5.6.2.2"/>
    </reaction>
</comment>
<evidence type="ECO:0000256" key="1">
    <source>
        <dbReference type="ARBA" id="ARBA00000185"/>
    </source>
</evidence>
<dbReference type="GO" id="GO:0005524">
    <property type="term" value="F:ATP binding"/>
    <property type="evidence" value="ECO:0007669"/>
    <property type="project" value="InterPro"/>
</dbReference>
<dbReference type="GO" id="GO:0009330">
    <property type="term" value="C:DNA topoisomerase type II (double strand cut, ATP-hydrolyzing) complex"/>
    <property type="evidence" value="ECO:0007669"/>
    <property type="project" value="TreeGrafter"/>
</dbReference>
<evidence type="ECO:0000313" key="10">
    <source>
        <dbReference type="EMBL" id="PEN15045.1"/>
    </source>
</evidence>
<dbReference type="InterPro" id="IPR013757">
    <property type="entry name" value="Topo_IIA_A_a_sf"/>
</dbReference>
<evidence type="ECO:0000256" key="8">
    <source>
        <dbReference type="SAM" id="Coils"/>
    </source>
</evidence>
<dbReference type="Gene3D" id="3.30.1360.40">
    <property type="match status" value="1"/>
</dbReference>
<evidence type="ECO:0000256" key="6">
    <source>
        <dbReference type="ARBA" id="ARBA00023235"/>
    </source>
</evidence>
<dbReference type="Gene3D" id="2.120.10.90">
    <property type="entry name" value="DNA gyrase/topoisomerase IV, subunit A, C-terminal"/>
    <property type="match status" value="1"/>
</dbReference>
<evidence type="ECO:0000259" key="9">
    <source>
        <dbReference type="PROSITE" id="PS52040"/>
    </source>
</evidence>
<organism evidence="10 11">
    <name type="scientific">Longibacter salinarum</name>
    <dbReference type="NCBI Taxonomy" id="1850348"/>
    <lineage>
        <taxon>Bacteria</taxon>
        <taxon>Pseudomonadati</taxon>
        <taxon>Rhodothermota</taxon>
        <taxon>Rhodothermia</taxon>
        <taxon>Rhodothermales</taxon>
        <taxon>Salisaetaceae</taxon>
        <taxon>Longibacter</taxon>
    </lineage>
</organism>
<evidence type="ECO:0000313" key="11">
    <source>
        <dbReference type="Proteomes" id="UP000220102"/>
    </source>
</evidence>
<evidence type="ECO:0000256" key="3">
    <source>
        <dbReference type="ARBA" id="ARBA00012895"/>
    </source>
</evidence>
<evidence type="ECO:0000256" key="5">
    <source>
        <dbReference type="ARBA" id="ARBA00023125"/>
    </source>
</evidence>
<comment type="caution">
    <text evidence="10">The sequence shown here is derived from an EMBL/GenBank/DDBJ whole genome shotgun (WGS) entry which is preliminary data.</text>
</comment>
<dbReference type="NCBIfam" id="NF004044">
    <property type="entry name" value="PRK05561.1"/>
    <property type="match status" value="1"/>
</dbReference>
<dbReference type="GO" id="GO:0006265">
    <property type="term" value="P:DNA topological change"/>
    <property type="evidence" value="ECO:0007669"/>
    <property type="project" value="UniProtKB-UniRule"/>
</dbReference>
<dbReference type="InterPro" id="IPR006691">
    <property type="entry name" value="GyrA/parC_rep"/>
</dbReference>
<dbReference type="GO" id="GO:0005737">
    <property type="term" value="C:cytoplasm"/>
    <property type="evidence" value="ECO:0007669"/>
    <property type="project" value="TreeGrafter"/>
</dbReference>
<dbReference type="GO" id="GO:0003677">
    <property type="term" value="F:DNA binding"/>
    <property type="evidence" value="ECO:0007669"/>
    <property type="project" value="UniProtKB-UniRule"/>
</dbReference>
<feature type="coiled-coil region" evidence="8">
    <location>
        <begin position="439"/>
        <end position="466"/>
    </location>
</feature>
<dbReference type="GO" id="GO:0003918">
    <property type="term" value="F:DNA topoisomerase type II (double strand cut, ATP-hydrolyzing) activity"/>
    <property type="evidence" value="ECO:0007669"/>
    <property type="project" value="UniProtKB-EC"/>
</dbReference>
<dbReference type="EMBL" id="PDEQ01000001">
    <property type="protein sequence ID" value="PEN15045.1"/>
    <property type="molecule type" value="Genomic_DNA"/>
</dbReference>
<dbReference type="SMART" id="SM00434">
    <property type="entry name" value="TOP4c"/>
    <property type="match status" value="1"/>
</dbReference>
<evidence type="ECO:0000256" key="4">
    <source>
        <dbReference type="ARBA" id="ARBA00023029"/>
    </source>
</evidence>
<dbReference type="Pfam" id="PF03989">
    <property type="entry name" value="DNA_gyraseA_C"/>
    <property type="match status" value="3"/>
</dbReference>
<dbReference type="InterPro" id="IPR050220">
    <property type="entry name" value="Type_II_DNA_Topoisomerases"/>
</dbReference>
<dbReference type="Proteomes" id="UP000220102">
    <property type="component" value="Unassembled WGS sequence"/>
</dbReference>
<feature type="active site" description="O-(5'-phospho-DNA)-tyrosine intermediate" evidence="7">
    <location>
        <position position="129"/>
    </location>
</feature>
<dbReference type="PANTHER" id="PTHR43493">
    <property type="entry name" value="DNA GYRASE/TOPOISOMERASE SUBUNIT A"/>
    <property type="match status" value="1"/>
</dbReference>
<dbReference type="RefSeq" id="WP_098073944.1">
    <property type="nucleotide sequence ID" value="NZ_PDEQ01000001.1"/>
</dbReference>
<dbReference type="InterPro" id="IPR035516">
    <property type="entry name" value="Gyrase/topoIV_suA_C"/>
</dbReference>
<dbReference type="Gene3D" id="3.90.199.10">
    <property type="entry name" value="Topoisomerase II, domain 5"/>
    <property type="match status" value="1"/>
</dbReference>
<keyword evidence="6 7" id="KW-0413">Isomerase</keyword>
<accession>A0A2A8D285</accession>
<keyword evidence="8" id="KW-0175">Coiled coil</keyword>
<dbReference type="PROSITE" id="PS52040">
    <property type="entry name" value="TOPO_IIA"/>
    <property type="match status" value="1"/>
</dbReference>
<dbReference type="InterPro" id="IPR013760">
    <property type="entry name" value="Topo_IIA-like_dom_sf"/>
</dbReference>
<protein>
    <recommendedName>
        <fullName evidence="3">DNA topoisomerase (ATP-hydrolyzing)</fullName>
        <ecNumber evidence="3">5.6.2.2</ecNumber>
    </recommendedName>
</protein>
<keyword evidence="4 7" id="KW-0799">Topoisomerase</keyword>
<dbReference type="PANTHER" id="PTHR43493:SF5">
    <property type="entry name" value="DNA GYRASE SUBUNIT A, CHLOROPLASTIC_MITOCHONDRIAL"/>
    <property type="match status" value="1"/>
</dbReference>
<keyword evidence="5 7" id="KW-0238">DNA-binding</keyword>
<dbReference type="InterPro" id="IPR013758">
    <property type="entry name" value="Topo_IIA_A/C_ab"/>
</dbReference>
<feature type="domain" description="Topo IIA-type catalytic" evidence="9">
    <location>
        <begin position="40"/>
        <end position="510"/>
    </location>
</feature>
<keyword evidence="11" id="KW-1185">Reference proteome</keyword>
<dbReference type="SUPFAM" id="SSF56719">
    <property type="entry name" value="Type II DNA topoisomerase"/>
    <property type="match status" value="1"/>
</dbReference>
<dbReference type="Gene3D" id="1.10.268.10">
    <property type="entry name" value="Topoisomerase, domain 3"/>
    <property type="match status" value="1"/>
</dbReference>